<gene>
    <name evidence="2" type="ORF">AK812_SmicGene48281</name>
</gene>
<feature type="non-terminal residue" evidence="2">
    <location>
        <position position="1"/>
    </location>
</feature>
<proteinExistence type="predicted"/>
<evidence type="ECO:0000256" key="1">
    <source>
        <dbReference type="SAM" id="MobiDB-lite"/>
    </source>
</evidence>
<name>A0A1Q9BQ09_SYMMI</name>
<organism evidence="2 3">
    <name type="scientific">Symbiodinium microadriaticum</name>
    <name type="common">Dinoflagellate</name>
    <name type="synonym">Zooxanthella microadriatica</name>
    <dbReference type="NCBI Taxonomy" id="2951"/>
    <lineage>
        <taxon>Eukaryota</taxon>
        <taxon>Sar</taxon>
        <taxon>Alveolata</taxon>
        <taxon>Dinophyceae</taxon>
        <taxon>Suessiales</taxon>
        <taxon>Symbiodiniaceae</taxon>
        <taxon>Symbiodinium</taxon>
    </lineage>
</organism>
<evidence type="ECO:0000313" key="2">
    <source>
        <dbReference type="EMBL" id="OLP72098.1"/>
    </source>
</evidence>
<feature type="non-terminal residue" evidence="2">
    <location>
        <position position="44"/>
    </location>
</feature>
<comment type="caution">
    <text evidence="2">The sequence shown here is derived from an EMBL/GenBank/DDBJ whole genome shotgun (WGS) entry which is preliminary data.</text>
</comment>
<keyword evidence="3" id="KW-1185">Reference proteome</keyword>
<feature type="region of interest" description="Disordered" evidence="1">
    <location>
        <begin position="1"/>
        <end position="44"/>
    </location>
</feature>
<reference evidence="2 3" key="1">
    <citation type="submission" date="2016-02" db="EMBL/GenBank/DDBJ databases">
        <title>Genome analysis of coral dinoflagellate symbionts highlights evolutionary adaptations to a symbiotic lifestyle.</title>
        <authorList>
            <person name="Aranda M."/>
            <person name="Li Y."/>
            <person name="Liew Y.J."/>
            <person name="Baumgarten S."/>
            <person name="Simakov O."/>
            <person name="Wilson M."/>
            <person name="Piel J."/>
            <person name="Ashoor H."/>
            <person name="Bougouffa S."/>
            <person name="Bajic V.B."/>
            <person name="Ryu T."/>
            <person name="Ravasi T."/>
            <person name="Bayer T."/>
            <person name="Micklem G."/>
            <person name="Kim H."/>
            <person name="Bhak J."/>
            <person name="Lajeunesse T.C."/>
            <person name="Voolstra C.R."/>
        </authorList>
    </citation>
    <scope>NUCLEOTIDE SEQUENCE [LARGE SCALE GENOMIC DNA]</scope>
    <source>
        <strain evidence="2 3">CCMP2467</strain>
    </source>
</reference>
<dbReference type="Proteomes" id="UP000186817">
    <property type="component" value="Unassembled WGS sequence"/>
</dbReference>
<dbReference type="AlphaFoldDB" id="A0A1Q9BQ09"/>
<evidence type="ECO:0000313" key="3">
    <source>
        <dbReference type="Proteomes" id="UP000186817"/>
    </source>
</evidence>
<protein>
    <submittedName>
        <fullName evidence="2">Uncharacterized protein</fullName>
    </submittedName>
</protein>
<sequence length="44" mass="4809">QLRIGGRSHEHDSSGGATAVRPPFESGLFHVHPGSLDQEDPWML</sequence>
<dbReference type="EMBL" id="LSRX01007499">
    <property type="protein sequence ID" value="OLP72098.1"/>
    <property type="molecule type" value="Genomic_DNA"/>
</dbReference>
<accession>A0A1Q9BQ09</accession>